<keyword evidence="1 3" id="KW-0732">Signal</keyword>
<dbReference type="PANTHER" id="PTHR21666">
    <property type="entry name" value="PEPTIDASE-RELATED"/>
    <property type="match status" value="1"/>
</dbReference>
<keyword evidence="2" id="KW-0175">Coiled coil</keyword>
<dbReference type="Pfam" id="PF01551">
    <property type="entry name" value="Peptidase_M23"/>
    <property type="match status" value="1"/>
</dbReference>
<dbReference type="STRING" id="447422.SAMN05660903_00228"/>
<organism evidence="5 6">
    <name type="scientific">Salegentibacter salinarum</name>
    <dbReference type="NCBI Taxonomy" id="447422"/>
    <lineage>
        <taxon>Bacteria</taxon>
        <taxon>Pseudomonadati</taxon>
        <taxon>Bacteroidota</taxon>
        <taxon>Flavobacteriia</taxon>
        <taxon>Flavobacteriales</taxon>
        <taxon>Flavobacteriaceae</taxon>
        <taxon>Salegentibacter</taxon>
    </lineage>
</organism>
<feature type="coiled-coil region" evidence="2">
    <location>
        <begin position="22"/>
        <end position="119"/>
    </location>
</feature>
<evidence type="ECO:0000256" key="3">
    <source>
        <dbReference type="SAM" id="SignalP"/>
    </source>
</evidence>
<evidence type="ECO:0000313" key="6">
    <source>
        <dbReference type="Proteomes" id="UP000232673"/>
    </source>
</evidence>
<keyword evidence="6" id="KW-1185">Reference proteome</keyword>
<dbReference type="AlphaFoldDB" id="A0A2N0U3Y2"/>
<dbReference type="RefSeq" id="WP_079711383.1">
    <property type="nucleotide sequence ID" value="NZ_FUZC01000001.1"/>
</dbReference>
<reference evidence="5 6" key="1">
    <citation type="submission" date="2015-10" db="EMBL/GenBank/DDBJ databases">
        <title>Draft genome sequence of Salegentibacter salinarum KCTC 12975.</title>
        <authorList>
            <person name="Lin W."/>
            <person name="Zheng Q."/>
        </authorList>
    </citation>
    <scope>NUCLEOTIDE SEQUENCE [LARGE SCALE GENOMIC DNA]</scope>
    <source>
        <strain evidence="5 6">KCTC 12975</strain>
    </source>
</reference>
<dbReference type="EMBL" id="LKTS01000001">
    <property type="protein sequence ID" value="PKD21720.1"/>
    <property type="molecule type" value="Genomic_DNA"/>
</dbReference>
<dbReference type="CDD" id="cd12797">
    <property type="entry name" value="M23_peptidase"/>
    <property type="match status" value="1"/>
</dbReference>
<dbReference type="Gene3D" id="6.10.250.3150">
    <property type="match status" value="1"/>
</dbReference>
<protein>
    <submittedName>
        <fullName evidence="5">Peptidase M23</fullName>
    </submittedName>
</protein>
<dbReference type="GO" id="GO:0004222">
    <property type="term" value="F:metalloendopeptidase activity"/>
    <property type="evidence" value="ECO:0007669"/>
    <property type="project" value="TreeGrafter"/>
</dbReference>
<dbReference type="InterPro" id="IPR011055">
    <property type="entry name" value="Dup_hybrid_motif"/>
</dbReference>
<dbReference type="PANTHER" id="PTHR21666:SF289">
    <property type="entry name" value="L-ALA--D-GLU ENDOPEPTIDASE"/>
    <property type="match status" value="1"/>
</dbReference>
<feature type="signal peptide" evidence="3">
    <location>
        <begin position="1"/>
        <end position="25"/>
    </location>
</feature>
<feature type="coiled-coil region" evidence="2">
    <location>
        <begin position="156"/>
        <end position="243"/>
    </location>
</feature>
<evidence type="ECO:0000259" key="4">
    <source>
        <dbReference type="Pfam" id="PF01551"/>
    </source>
</evidence>
<dbReference type="Gene3D" id="2.70.70.10">
    <property type="entry name" value="Glucose Permease (Domain IIA)"/>
    <property type="match status" value="1"/>
</dbReference>
<evidence type="ECO:0000256" key="1">
    <source>
        <dbReference type="ARBA" id="ARBA00022729"/>
    </source>
</evidence>
<feature type="domain" description="M23ase beta-sheet core" evidence="4">
    <location>
        <begin position="308"/>
        <end position="400"/>
    </location>
</feature>
<dbReference type="InterPro" id="IPR050570">
    <property type="entry name" value="Cell_wall_metabolism_enzyme"/>
</dbReference>
<sequence length="407" mass="46523">MKFKKFSEILFCLVVLLLSAGNLSAQTTREALEKKRIELRNEITRINELRSSNKQKERSVLSQVEDLDQQIRSTENLIKVTNQQANLLTNQISANTNKISRLRDELEQLKEDYARMIEKSYKSKSTQSRIMFLLSSENFLQAYKRLQYMKQYTNYRKQQGDEIQARTEELQQLNADLADQKETKDALIAENRQTRAQLEKNKKAQQDLMQNIRSKEGEFAAQIRQKQQEINKIDAQIEKMIRESIAKSNEESGSAERDVYELTPAAKALAADFVKNKGRLPWPVRSGVVTSRFGRQPHPVVKTISINNNGVNIDTDPGGKARAVFNGTVSEVQVLKGANKAVMVRHGDYITIYDNLEKVYVKRGDVVNTGQELGAVATSRTSGKTTLHFLIYKNMQKMDPADWILEM</sequence>
<dbReference type="InterPro" id="IPR016047">
    <property type="entry name" value="M23ase_b-sheet_dom"/>
</dbReference>
<dbReference type="Proteomes" id="UP000232673">
    <property type="component" value="Unassembled WGS sequence"/>
</dbReference>
<gene>
    <name evidence="5" type="ORF">APR41_01675</name>
</gene>
<proteinExistence type="predicted"/>
<evidence type="ECO:0000313" key="5">
    <source>
        <dbReference type="EMBL" id="PKD21720.1"/>
    </source>
</evidence>
<name>A0A2N0U3Y2_9FLAO</name>
<feature type="chain" id="PRO_5014767779" evidence="3">
    <location>
        <begin position="26"/>
        <end position="407"/>
    </location>
</feature>
<accession>A0A2N0U3Y2</accession>
<comment type="caution">
    <text evidence="5">The sequence shown here is derived from an EMBL/GenBank/DDBJ whole genome shotgun (WGS) entry which is preliminary data.</text>
</comment>
<evidence type="ECO:0000256" key="2">
    <source>
        <dbReference type="SAM" id="Coils"/>
    </source>
</evidence>
<dbReference type="OrthoDB" id="9815884at2"/>
<dbReference type="SUPFAM" id="SSF51261">
    <property type="entry name" value="Duplicated hybrid motif"/>
    <property type="match status" value="1"/>
</dbReference>